<dbReference type="PANTHER" id="PTHR12933:SF0">
    <property type="entry name" value="U3 SMALL NUCLEOLAR RNA-ASSOCIATED PROTEIN 25 HOMOLOG"/>
    <property type="match status" value="1"/>
</dbReference>
<name>A0A9D4LJJ8_DREPO</name>
<gene>
    <name evidence="2" type="ORF">DPMN_101499</name>
</gene>
<dbReference type="PANTHER" id="PTHR12933">
    <property type="entry name" value="ORF PROTEIN-RELATED"/>
    <property type="match status" value="1"/>
</dbReference>
<protein>
    <recommendedName>
        <fullName evidence="1">UTP25 C-terminal domain-containing protein</fullName>
    </recommendedName>
</protein>
<evidence type="ECO:0000313" key="3">
    <source>
        <dbReference type="Proteomes" id="UP000828390"/>
    </source>
</evidence>
<organism evidence="2 3">
    <name type="scientific">Dreissena polymorpha</name>
    <name type="common">Zebra mussel</name>
    <name type="synonym">Mytilus polymorpha</name>
    <dbReference type="NCBI Taxonomy" id="45954"/>
    <lineage>
        <taxon>Eukaryota</taxon>
        <taxon>Metazoa</taxon>
        <taxon>Spiralia</taxon>
        <taxon>Lophotrochozoa</taxon>
        <taxon>Mollusca</taxon>
        <taxon>Bivalvia</taxon>
        <taxon>Autobranchia</taxon>
        <taxon>Heteroconchia</taxon>
        <taxon>Euheterodonta</taxon>
        <taxon>Imparidentia</taxon>
        <taxon>Neoheterodontei</taxon>
        <taxon>Myida</taxon>
        <taxon>Dreissenoidea</taxon>
        <taxon>Dreissenidae</taxon>
        <taxon>Dreissena</taxon>
    </lineage>
</organism>
<dbReference type="Proteomes" id="UP000828390">
    <property type="component" value="Unassembled WGS sequence"/>
</dbReference>
<evidence type="ECO:0000259" key="1">
    <source>
        <dbReference type="Pfam" id="PF06862"/>
    </source>
</evidence>
<dbReference type="GO" id="GO:0032040">
    <property type="term" value="C:small-subunit processome"/>
    <property type="evidence" value="ECO:0007669"/>
    <property type="project" value="TreeGrafter"/>
</dbReference>
<sequence length="55" mass="5974">MMQDSKVKAGADYSCTVLYSKFDAQRLAEIVGTERAGVMLTSQKSVHMFVSGENG</sequence>
<reference evidence="2" key="1">
    <citation type="journal article" date="2019" name="bioRxiv">
        <title>The Genome of the Zebra Mussel, Dreissena polymorpha: A Resource for Invasive Species Research.</title>
        <authorList>
            <person name="McCartney M.A."/>
            <person name="Auch B."/>
            <person name="Kono T."/>
            <person name="Mallez S."/>
            <person name="Zhang Y."/>
            <person name="Obille A."/>
            <person name="Becker A."/>
            <person name="Abrahante J.E."/>
            <person name="Garbe J."/>
            <person name="Badalamenti J.P."/>
            <person name="Herman A."/>
            <person name="Mangelson H."/>
            <person name="Liachko I."/>
            <person name="Sullivan S."/>
            <person name="Sone E.D."/>
            <person name="Koren S."/>
            <person name="Silverstein K.A.T."/>
            <person name="Beckman K.B."/>
            <person name="Gohl D.M."/>
        </authorList>
    </citation>
    <scope>NUCLEOTIDE SEQUENCE</scope>
    <source>
        <strain evidence="2">Duluth1</strain>
        <tissue evidence="2">Whole animal</tissue>
    </source>
</reference>
<dbReference type="GO" id="GO:0034511">
    <property type="term" value="F:U3 snoRNA binding"/>
    <property type="evidence" value="ECO:0007669"/>
    <property type="project" value="InterPro"/>
</dbReference>
<keyword evidence="3" id="KW-1185">Reference proteome</keyword>
<comment type="caution">
    <text evidence="2">The sequence shown here is derived from an EMBL/GenBank/DDBJ whole genome shotgun (WGS) entry which is preliminary data.</text>
</comment>
<accession>A0A9D4LJJ8</accession>
<feature type="domain" description="UTP25 C-terminal" evidence="1">
    <location>
        <begin position="8"/>
        <end position="49"/>
    </location>
</feature>
<dbReference type="GO" id="GO:0019843">
    <property type="term" value="F:rRNA binding"/>
    <property type="evidence" value="ECO:0007669"/>
    <property type="project" value="TreeGrafter"/>
</dbReference>
<evidence type="ECO:0000313" key="2">
    <source>
        <dbReference type="EMBL" id="KAH3858858.1"/>
    </source>
</evidence>
<dbReference type="InterPro" id="IPR053939">
    <property type="entry name" value="UTP25_C"/>
</dbReference>
<proteinExistence type="predicted"/>
<dbReference type="InterPro" id="IPR010678">
    <property type="entry name" value="UTP25"/>
</dbReference>
<dbReference type="EMBL" id="JAIWYP010000003">
    <property type="protein sequence ID" value="KAH3858858.1"/>
    <property type="molecule type" value="Genomic_DNA"/>
</dbReference>
<reference evidence="2" key="2">
    <citation type="submission" date="2020-11" db="EMBL/GenBank/DDBJ databases">
        <authorList>
            <person name="McCartney M.A."/>
            <person name="Auch B."/>
            <person name="Kono T."/>
            <person name="Mallez S."/>
            <person name="Becker A."/>
            <person name="Gohl D.M."/>
            <person name="Silverstein K.A.T."/>
            <person name="Koren S."/>
            <person name="Bechman K.B."/>
            <person name="Herman A."/>
            <person name="Abrahante J.E."/>
            <person name="Garbe J."/>
        </authorList>
    </citation>
    <scope>NUCLEOTIDE SEQUENCE</scope>
    <source>
        <strain evidence="2">Duluth1</strain>
        <tissue evidence="2">Whole animal</tissue>
    </source>
</reference>
<dbReference type="Pfam" id="PF06862">
    <property type="entry name" value="Utp25_C"/>
    <property type="match status" value="1"/>
</dbReference>
<dbReference type="AlphaFoldDB" id="A0A9D4LJJ8"/>
<dbReference type="GO" id="GO:0000462">
    <property type="term" value="P:maturation of SSU-rRNA from tricistronic rRNA transcript (SSU-rRNA, 5.8S rRNA, LSU-rRNA)"/>
    <property type="evidence" value="ECO:0007669"/>
    <property type="project" value="TreeGrafter"/>
</dbReference>